<proteinExistence type="predicted"/>
<dbReference type="AlphaFoldDB" id="A0A5C4NHN9"/>
<dbReference type="OrthoDB" id="8441577at2"/>
<organism evidence="2 3">
    <name type="scientific">Rubellimicrobium roseum</name>
    <dbReference type="NCBI Taxonomy" id="687525"/>
    <lineage>
        <taxon>Bacteria</taxon>
        <taxon>Pseudomonadati</taxon>
        <taxon>Pseudomonadota</taxon>
        <taxon>Alphaproteobacteria</taxon>
        <taxon>Rhodobacterales</taxon>
        <taxon>Roseobacteraceae</taxon>
        <taxon>Rubellimicrobium</taxon>
    </lineage>
</organism>
<evidence type="ECO:0000259" key="1">
    <source>
        <dbReference type="Pfam" id="PF13091"/>
    </source>
</evidence>
<reference evidence="2 3" key="1">
    <citation type="submission" date="2019-06" db="EMBL/GenBank/DDBJ databases">
        <authorList>
            <person name="Jiang L."/>
        </authorList>
    </citation>
    <scope>NUCLEOTIDE SEQUENCE [LARGE SCALE GENOMIC DNA]</scope>
    <source>
        <strain evidence="2 3">YIM 48858</strain>
    </source>
</reference>
<accession>A0A5C4NHN9</accession>
<dbReference type="Proteomes" id="UP000305709">
    <property type="component" value="Unassembled WGS sequence"/>
</dbReference>
<feature type="domain" description="Phospholipase D-like" evidence="1">
    <location>
        <begin position="69"/>
        <end position="167"/>
    </location>
</feature>
<gene>
    <name evidence="2" type="ORF">FHG71_03965</name>
</gene>
<dbReference type="NCBIfam" id="NF041068">
    <property type="entry name" value="DpdK"/>
    <property type="match status" value="1"/>
</dbReference>
<name>A0A5C4NHN9_9RHOB</name>
<evidence type="ECO:0000313" key="3">
    <source>
        <dbReference type="Proteomes" id="UP000305709"/>
    </source>
</evidence>
<sequence>MTAPSRDLHGPSQARGIRDLLQSLFAAELLSPSPKLWLLFAWISDVEILDNSARRFATLVPDWPAAPIRLTQVLDALLVRGAEVSLVIRAEGHNDYVLSRLWALKTRHERGLRWTVAKDFHAKGLLGADYVLSGSMNLTRNGITVNGEHLVLRTDPAVVAEQALEMELQWGGLLA</sequence>
<protein>
    <recommendedName>
        <fullName evidence="1">Phospholipase D-like domain-containing protein</fullName>
    </recommendedName>
</protein>
<dbReference type="InterPro" id="IPR025202">
    <property type="entry name" value="PLD-like_dom"/>
</dbReference>
<dbReference type="SUPFAM" id="SSF56024">
    <property type="entry name" value="Phospholipase D/nuclease"/>
    <property type="match status" value="1"/>
</dbReference>
<dbReference type="Gene3D" id="3.30.870.10">
    <property type="entry name" value="Endonuclease Chain A"/>
    <property type="match status" value="1"/>
</dbReference>
<evidence type="ECO:0000313" key="2">
    <source>
        <dbReference type="EMBL" id="TNC74344.1"/>
    </source>
</evidence>
<dbReference type="EMBL" id="VDFV01000002">
    <property type="protein sequence ID" value="TNC74344.1"/>
    <property type="molecule type" value="Genomic_DNA"/>
</dbReference>
<dbReference type="Pfam" id="PF13091">
    <property type="entry name" value="PLDc_2"/>
    <property type="match status" value="1"/>
</dbReference>
<comment type="caution">
    <text evidence="2">The sequence shown here is derived from an EMBL/GenBank/DDBJ whole genome shotgun (WGS) entry which is preliminary data.</text>
</comment>
<keyword evidence="3" id="KW-1185">Reference proteome</keyword>
<dbReference type="RefSeq" id="WP_139080304.1">
    <property type="nucleotide sequence ID" value="NZ_VDFV01000002.1"/>
</dbReference>